<keyword evidence="1" id="KW-0812">Transmembrane</keyword>
<evidence type="ECO:0000256" key="1">
    <source>
        <dbReference type="SAM" id="Phobius"/>
    </source>
</evidence>
<reference evidence="2 3" key="1">
    <citation type="journal article" date="2008" name="BMC Genomics">
        <title>The missing link: Bordetella petrii is endowed with both the metabolic versatility of environmental bacteria and virulence traits of pathogenic Bordetellae.</title>
        <authorList>
            <person name="Gross R."/>
            <person name="Guzman C.A."/>
            <person name="Sebaihia M."/>
            <person name="Martins Dos Santos V.A."/>
            <person name="Pieper D.H."/>
            <person name="Koebnik R."/>
            <person name="Lechner M."/>
            <person name="Bartels D."/>
            <person name="Buhrmester J."/>
            <person name="Choudhuri J.V."/>
            <person name="Ebensen T."/>
            <person name="Gaigalat L."/>
            <person name="Herrmann S."/>
            <person name="Khachane A.N."/>
            <person name="Larisch C."/>
            <person name="Link S."/>
            <person name="Linke B."/>
            <person name="Meyer F."/>
            <person name="Mormann S."/>
            <person name="Nakunst D."/>
            <person name="Rueckert C."/>
            <person name="Schneiker-Bekel S."/>
            <person name="Schulze K."/>
            <person name="Vorhoelter F.J."/>
            <person name="Yevsa T."/>
            <person name="Engle J.T."/>
            <person name="Goldman W.E."/>
            <person name="Puehler A."/>
            <person name="Goebel U.B."/>
            <person name="Goesmann A."/>
            <person name="Bloecker H."/>
            <person name="Kaiser O."/>
            <person name="Martinez-Arias R."/>
        </authorList>
    </citation>
    <scope>NUCLEOTIDE SEQUENCE [LARGE SCALE GENOMIC DNA]</scope>
    <source>
        <strain evidence="3">ATCC BAA-461 / DSM 12804 / CCUG 43448 / CIP 107267 / Se-1111R</strain>
    </source>
</reference>
<dbReference type="KEGG" id="bpt:Bpet1310"/>
<feature type="transmembrane region" description="Helical" evidence="1">
    <location>
        <begin position="265"/>
        <end position="285"/>
    </location>
</feature>
<evidence type="ECO:0000313" key="3">
    <source>
        <dbReference type="Proteomes" id="UP000001225"/>
    </source>
</evidence>
<proteinExistence type="predicted"/>
<dbReference type="EMBL" id="AM902716">
    <property type="protein sequence ID" value="CAP41645.1"/>
    <property type="molecule type" value="Genomic_DNA"/>
</dbReference>
<dbReference type="eggNOG" id="ENOG50330RN">
    <property type="taxonomic scope" value="Bacteria"/>
</dbReference>
<keyword evidence="1" id="KW-1133">Transmembrane helix</keyword>
<accession>A9IDY6</accession>
<dbReference type="STRING" id="94624.Bpet1310"/>
<name>A9IDY6_BORPD</name>
<gene>
    <name evidence="2" type="ordered locus">Bpet1310</name>
</gene>
<keyword evidence="1" id="KW-0472">Membrane</keyword>
<keyword evidence="3" id="KW-1185">Reference proteome</keyword>
<organism evidence="2 3">
    <name type="scientific">Bordetella petrii (strain ATCC BAA-461 / DSM 12804 / CCUG 43448 / CIP 107267 / Se-1111R)</name>
    <dbReference type="NCBI Taxonomy" id="340100"/>
    <lineage>
        <taxon>Bacteria</taxon>
        <taxon>Pseudomonadati</taxon>
        <taxon>Pseudomonadota</taxon>
        <taxon>Betaproteobacteria</taxon>
        <taxon>Burkholderiales</taxon>
        <taxon>Alcaligenaceae</taxon>
        <taxon>Bordetella</taxon>
    </lineage>
</organism>
<dbReference type="AlphaFoldDB" id="A9IDY6"/>
<feature type="transmembrane region" description="Helical" evidence="1">
    <location>
        <begin position="291"/>
        <end position="310"/>
    </location>
</feature>
<protein>
    <submittedName>
        <fullName evidence="2">Uncharacterized protein</fullName>
    </submittedName>
</protein>
<sequence length="323" mass="35558">MQAVRNIVAAKDILDESLRTPAATVLVPTELANAAGSAVDVSSFTRAIVPFLDLQQSVGSQRARVPLDRLLGESWRWRQPHSSKNSATALADYLLQDERSAPGDRDQAVVFEIAPLGLWFAHEGKNRVHFLRSGGAIEMPAMVITVDYPAASRLAIYRLAVAGKEEMWCVLDDRLAKRLTLPKLTHTLLTAYGVIPASTWPDHLPSPHMITDALQQQERHSGNSPDIDLDMLRGRIAGIASGEAFAELSLLDALAGGLLRTRWRWIASASSISLGCLVLSMALPQPWDSEIRFLTTGVIGGFVASLMFPWMQIRRKHLRRDDP</sequence>
<dbReference type="Proteomes" id="UP000001225">
    <property type="component" value="Chromosome"/>
</dbReference>
<evidence type="ECO:0000313" key="2">
    <source>
        <dbReference type="EMBL" id="CAP41645.1"/>
    </source>
</evidence>